<dbReference type="AlphaFoldDB" id="A0A516PVA5"/>
<evidence type="ECO:0000313" key="2">
    <source>
        <dbReference type="Proteomes" id="UP000319263"/>
    </source>
</evidence>
<gene>
    <name evidence="1" type="ORF">FOE78_03375</name>
</gene>
<dbReference type="OrthoDB" id="4299905at2"/>
<reference evidence="1 2" key="1">
    <citation type="submission" date="2019-07" db="EMBL/GenBank/DDBJ databases">
        <title>Microlunatus dokdonensis sp. nov. isolated from the rhizospheric soil of the wild plant Elymus tsukushiensis.</title>
        <authorList>
            <person name="Ghim S.-Y."/>
            <person name="Hwang Y.-J."/>
            <person name="Son J.-S."/>
            <person name="Shin J.-H."/>
        </authorList>
    </citation>
    <scope>NUCLEOTIDE SEQUENCE [LARGE SCALE GENOMIC DNA]</scope>
    <source>
        <strain evidence="1 2">KUDC0627</strain>
    </source>
</reference>
<dbReference type="KEGG" id="mik:FOE78_03375"/>
<proteinExistence type="predicted"/>
<name>A0A516PVA5_9ACTN</name>
<keyword evidence="2" id="KW-1185">Reference proteome</keyword>
<sequence>MPVQGPFRVECAEVFPHGVGIVGDVAPMADFDRSSRENRVQATDKDSGLPVWVVDVMDFDPEARERTFRVKVAAQVQPVPPAAVSGVPVRPVHLEGLTVTPYVKEVGTFHRIAYSFKATGFSEPRQGRSGAAGSSSSKAA</sequence>
<accession>A0A516PVA5</accession>
<protein>
    <recommendedName>
        <fullName evidence="3">Plasmid replication, integration and excision activator</fullName>
    </recommendedName>
</protein>
<dbReference type="Proteomes" id="UP000319263">
    <property type="component" value="Chromosome"/>
</dbReference>
<organism evidence="1 2">
    <name type="scientific">Microlunatus elymi</name>
    <dbReference type="NCBI Taxonomy" id="2596828"/>
    <lineage>
        <taxon>Bacteria</taxon>
        <taxon>Bacillati</taxon>
        <taxon>Actinomycetota</taxon>
        <taxon>Actinomycetes</taxon>
        <taxon>Propionibacteriales</taxon>
        <taxon>Propionibacteriaceae</taxon>
        <taxon>Microlunatus</taxon>
    </lineage>
</organism>
<evidence type="ECO:0000313" key="1">
    <source>
        <dbReference type="EMBL" id="QDP95080.1"/>
    </source>
</evidence>
<evidence type="ECO:0008006" key="3">
    <source>
        <dbReference type="Google" id="ProtNLM"/>
    </source>
</evidence>
<dbReference type="EMBL" id="CP041692">
    <property type="protein sequence ID" value="QDP95080.1"/>
    <property type="molecule type" value="Genomic_DNA"/>
</dbReference>